<dbReference type="GeneID" id="9743965"/>
<proteinExistence type="predicted"/>
<dbReference type="HOGENOM" id="CLU_1335067_0_0_2"/>
<reference evidence="1 2" key="1">
    <citation type="journal article" date="2010" name="Stand. Genomic Sci.">
        <title>Complete genome sequence of Methanoplanus petrolearius type strain (SEBR 4847).</title>
        <authorList>
            <person name="Brambilla E."/>
            <person name="Djao O.D."/>
            <person name="Daligault H."/>
            <person name="Lapidus A."/>
            <person name="Lucas S."/>
            <person name="Hammon N."/>
            <person name="Nolan M."/>
            <person name="Tice H."/>
            <person name="Cheng J.F."/>
            <person name="Han C."/>
            <person name="Tapia R."/>
            <person name="Goodwin L."/>
            <person name="Pitluck S."/>
            <person name="Liolios K."/>
            <person name="Ivanova N."/>
            <person name="Mavromatis K."/>
            <person name="Mikhailova N."/>
            <person name="Pati A."/>
            <person name="Chen A."/>
            <person name="Palaniappan K."/>
            <person name="Land M."/>
            <person name="Hauser L."/>
            <person name="Chang Y.J."/>
            <person name="Jeffries C.D."/>
            <person name="Rohde M."/>
            <person name="Spring S."/>
            <person name="Sikorski J."/>
            <person name="Goker M."/>
            <person name="Woyke T."/>
            <person name="Bristow J."/>
            <person name="Eisen J.A."/>
            <person name="Markowitz V."/>
            <person name="Hugenholtz P."/>
            <person name="Kyrpides N.C."/>
            <person name="Klenk H.P."/>
        </authorList>
    </citation>
    <scope>NUCLEOTIDE SEQUENCE [LARGE SCALE GENOMIC DNA]</scope>
    <source>
        <strain evidence="2">DSM 11571 / OCM 486 / SEBR 4847</strain>
    </source>
</reference>
<dbReference type="AlphaFoldDB" id="E1RG17"/>
<accession>E1RG17</accession>
<evidence type="ECO:0000313" key="1">
    <source>
        <dbReference type="EMBL" id="ADN36252.1"/>
    </source>
</evidence>
<protein>
    <submittedName>
        <fullName evidence="1">Uncharacterized protein</fullName>
    </submittedName>
</protein>
<gene>
    <name evidence="1" type="ordered locus">Mpet_1495</name>
</gene>
<evidence type="ECO:0000313" key="2">
    <source>
        <dbReference type="Proteomes" id="UP000006565"/>
    </source>
</evidence>
<dbReference type="Proteomes" id="UP000006565">
    <property type="component" value="Chromosome"/>
</dbReference>
<organism evidence="1 2">
    <name type="scientific">Methanolacinia petrolearia (strain DSM 11571 / OCM 486 / SEBR 4847)</name>
    <name type="common">Methanoplanus petrolearius</name>
    <dbReference type="NCBI Taxonomy" id="679926"/>
    <lineage>
        <taxon>Archaea</taxon>
        <taxon>Methanobacteriati</taxon>
        <taxon>Methanobacteriota</taxon>
        <taxon>Stenosarchaea group</taxon>
        <taxon>Methanomicrobia</taxon>
        <taxon>Methanomicrobiales</taxon>
        <taxon>Methanomicrobiaceae</taxon>
        <taxon>Methanolacinia</taxon>
    </lineage>
</organism>
<sequence precursor="true">MKKSKALTMFLLTVFLLVNIVIMPGSAEKTSISTLFNEKGGTEISAGEYLEIVDPGNFYNLTEEQKYQFYSMKVVVPDLSQDVGKDSSIIEIRESLGSRIEYAVHNHNGVTPALLGLDWLAYTETTAIFQDINVAAQLFYSDDENSWEEDDKESKSGSATSYVEISKYKFLPSTGYYKVVSTHWGHAPGGTAYLDTLTSNTLYYS</sequence>
<keyword evidence="2" id="KW-1185">Reference proteome</keyword>
<name>E1RG17_METP4</name>
<dbReference type="RefSeq" id="WP_013329429.1">
    <property type="nucleotide sequence ID" value="NC_014507.1"/>
</dbReference>
<dbReference type="KEGG" id="mpi:Mpet_1495"/>
<dbReference type="EMBL" id="CP002117">
    <property type="protein sequence ID" value="ADN36252.1"/>
    <property type="molecule type" value="Genomic_DNA"/>
</dbReference>